<evidence type="ECO:0000259" key="2">
    <source>
        <dbReference type="Pfam" id="PF07693"/>
    </source>
</evidence>
<accession>A0A0F6H7T0</accession>
<organism evidence="3 4">
    <name type="scientific">Leptospira interrogans str. UI 12621</name>
    <dbReference type="NCBI Taxonomy" id="1049937"/>
    <lineage>
        <taxon>Bacteria</taxon>
        <taxon>Pseudomonadati</taxon>
        <taxon>Spirochaetota</taxon>
        <taxon>Spirochaetia</taxon>
        <taxon>Leptospirales</taxon>
        <taxon>Leptospiraceae</taxon>
        <taxon>Leptospira</taxon>
    </lineage>
</organism>
<dbReference type="InterPro" id="IPR052754">
    <property type="entry name" value="NTPase_KAP_P-loop"/>
</dbReference>
<name>A0A0F6H7T0_LEPIR</name>
<comment type="caution">
    <text evidence="3">The sequence shown here is derived from an EMBL/GenBank/DDBJ whole genome shotgun (WGS) entry which is preliminary data.</text>
</comment>
<dbReference type="Pfam" id="PF07693">
    <property type="entry name" value="KAP_NTPase"/>
    <property type="match status" value="1"/>
</dbReference>
<dbReference type="AlphaFoldDB" id="A0A0F6H7T0"/>
<feature type="transmembrane region" description="Helical" evidence="1">
    <location>
        <begin position="158"/>
        <end position="179"/>
    </location>
</feature>
<protein>
    <submittedName>
        <fullName evidence="3">KAP family P-loop domain protein</fullName>
    </submittedName>
</protein>
<evidence type="ECO:0000256" key="1">
    <source>
        <dbReference type="SAM" id="Phobius"/>
    </source>
</evidence>
<feature type="transmembrane region" description="Helical" evidence="1">
    <location>
        <begin position="134"/>
        <end position="152"/>
    </location>
</feature>
<dbReference type="PANTHER" id="PTHR22674">
    <property type="entry name" value="NTPASE, KAP FAMILY P-LOOP DOMAIN-CONTAINING 1"/>
    <property type="match status" value="1"/>
</dbReference>
<gene>
    <name evidence="3" type="ORF">LEP1GSC104_2171</name>
</gene>
<dbReference type="Gene3D" id="3.40.50.300">
    <property type="entry name" value="P-loop containing nucleotide triphosphate hydrolases"/>
    <property type="match status" value="1"/>
</dbReference>
<dbReference type="Proteomes" id="UP000006324">
    <property type="component" value="Unassembled WGS sequence"/>
</dbReference>
<proteinExistence type="predicted"/>
<feature type="domain" description="KAP NTPase" evidence="2">
    <location>
        <begin position="20"/>
        <end position="351"/>
    </location>
</feature>
<reference evidence="3 4" key="1">
    <citation type="submission" date="2012-09" db="EMBL/GenBank/DDBJ databases">
        <authorList>
            <person name="Harkins D.M."/>
            <person name="Durkin A.S."/>
            <person name="Brinkac L.M."/>
            <person name="Selengut J.D."/>
            <person name="Sanka R."/>
            <person name="DePew J."/>
            <person name="Purushe J."/>
            <person name="Chanthongthip A."/>
            <person name="Lattana O."/>
            <person name="Phetsouvanh R."/>
            <person name="Newton P.N."/>
            <person name="Vinetz J.M."/>
            <person name="Sutton G.G."/>
            <person name="Nelson W.C."/>
            <person name="Fouts D.E."/>
        </authorList>
    </citation>
    <scope>NUCLEOTIDE SEQUENCE [LARGE SCALE GENOMIC DNA]</scope>
    <source>
        <strain evidence="3 4">UI 12621</strain>
    </source>
</reference>
<dbReference type="InterPro" id="IPR011646">
    <property type="entry name" value="KAP_P-loop"/>
</dbReference>
<dbReference type="InterPro" id="IPR027417">
    <property type="entry name" value="P-loop_NTPase"/>
</dbReference>
<evidence type="ECO:0000313" key="4">
    <source>
        <dbReference type="Proteomes" id="UP000006324"/>
    </source>
</evidence>
<dbReference type="SUPFAM" id="SSF52540">
    <property type="entry name" value="P-loop containing nucleoside triphosphate hydrolases"/>
    <property type="match status" value="1"/>
</dbReference>
<keyword evidence="1" id="KW-0472">Membrane</keyword>
<evidence type="ECO:0000313" key="3">
    <source>
        <dbReference type="EMBL" id="EKO24294.1"/>
    </source>
</evidence>
<dbReference type="EMBL" id="AHNQ02000034">
    <property type="protein sequence ID" value="EKO24294.1"/>
    <property type="molecule type" value="Genomic_DNA"/>
</dbReference>
<sequence length="759" mass="88160">MFKDDKAIETAEDDLLGRVKFSKHLSNAILSWSGQANLSIGIYGQWGSGKSSVINLLKGEILNSENANKPTILEYNPWDFTQQERMAEHFFNEIAKELKHKGNGKKDKEIALELKKLSRIISFLPNPSYICSDWIIIASSFITVVGLVSYYIPWSQFITPFLTGTAVLSWVALGFLKILGKIFGGMSEILDIQSQINEKSNSRLKKEISELLRKRKSKLLVIIDDIDRLSADEIRKMFALIRGNADFPNVIYLLAFDRKIVEKSLGEGDEINGREFLEKIVQVPFEIPHVRIPTIRKIFLKEIDAFFSNYPEIQNRFFGVKQTYWAYIYLTEFEDLLGNLRRIHRFLNSFRFNFMQLLNVGVLEVNPIDLMAIEAIRIFEPDYYEFMKKNGNIFTSLIESKYYETTTDDRKVNFERSLLLIKDKKNRSNIEVLIRRLFPLIDAIYTNTTFSNYRSFWFSDLRICSPDRFDRYFTLLPGNEEDELSELQIQNILSNLSNPGKLKECFDDLIEAGKFKTALEQLQNYTSNEIYFDIRNLKSIAMALFDAIEKSNASEEEYFNFEPDLDVYIILIQILIRSNNKDYNYIALSDAIRNSQGISCPAYIVSALSKRDADRSYDNLIDDDKILLLQELCVSKIKENRKTLLQRRFFKTTLYRWKEWGNPIDVNEYLVEITNDSENLLTFLGKFVEISKSFGTGGLVGPKMREFQLNLLKDFTDTLEIEKKIKSIEIENPELYKINSEVIGLFIDAHKKHNVSSKE</sequence>
<keyword evidence="1" id="KW-1133">Transmembrane helix</keyword>
<keyword evidence="1" id="KW-0812">Transmembrane</keyword>
<dbReference type="PANTHER" id="PTHR22674:SF6">
    <property type="entry name" value="NTPASE KAP FAMILY P-LOOP DOMAIN-CONTAINING PROTEIN 1"/>
    <property type="match status" value="1"/>
</dbReference>
<dbReference type="RefSeq" id="WP_002121024.1">
    <property type="nucleotide sequence ID" value="NZ_AHNQ02000034.1"/>
</dbReference>